<evidence type="ECO:0000256" key="2">
    <source>
        <dbReference type="ARBA" id="ARBA00022448"/>
    </source>
</evidence>
<dbReference type="PANTHER" id="PTHR43045:SF1">
    <property type="entry name" value="SHIKIMATE TRANSPORTER"/>
    <property type="match status" value="1"/>
</dbReference>
<evidence type="ECO:0000256" key="4">
    <source>
        <dbReference type="ARBA" id="ARBA00022692"/>
    </source>
</evidence>
<organism evidence="9 10">
    <name type="scientific">Streptomyces rugosispiralis</name>
    <dbReference type="NCBI Taxonomy" id="2967341"/>
    <lineage>
        <taxon>Bacteria</taxon>
        <taxon>Bacillati</taxon>
        <taxon>Actinomycetota</taxon>
        <taxon>Actinomycetes</taxon>
        <taxon>Kitasatosporales</taxon>
        <taxon>Streptomycetaceae</taxon>
        <taxon>Streptomyces</taxon>
    </lineage>
</organism>
<dbReference type="PANTHER" id="PTHR43045">
    <property type="entry name" value="SHIKIMATE TRANSPORTER"/>
    <property type="match status" value="1"/>
</dbReference>
<dbReference type="InterPro" id="IPR005829">
    <property type="entry name" value="Sugar_transporter_CS"/>
</dbReference>
<evidence type="ECO:0000256" key="3">
    <source>
        <dbReference type="ARBA" id="ARBA00022475"/>
    </source>
</evidence>
<dbReference type="Pfam" id="PF00083">
    <property type="entry name" value="Sugar_tr"/>
    <property type="match status" value="1"/>
</dbReference>
<evidence type="ECO:0000313" key="10">
    <source>
        <dbReference type="Proteomes" id="UP001204746"/>
    </source>
</evidence>
<evidence type="ECO:0000256" key="1">
    <source>
        <dbReference type="ARBA" id="ARBA00004651"/>
    </source>
</evidence>
<evidence type="ECO:0000313" key="9">
    <source>
        <dbReference type="EMBL" id="MCQ8192699.1"/>
    </source>
</evidence>
<feature type="domain" description="Major facilitator superfamily (MFS) profile" evidence="8">
    <location>
        <begin position="1"/>
        <end position="211"/>
    </location>
</feature>
<evidence type="ECO:0000256" key="5">
    <source>
        <dbReference type="ARBA" id="ARBA00022989"/>
    </source>
</evidence>
<dbReference type="PROSITE" id="PS00217">
    <property type="entry name" value="SUGAR_TRANSPORT_2"/>
    <property type="match status" value="1"/>
</dbReference>
<proteinExistence type="predicted"/>
<name>A0ABT1V5N1_9ACTN</name>
<reference evidence="9 10" key="1">
    <citation type="submission" date="2022-07" db="EMBL/GenBank/DDBJ databases">
        <authorList>
            <person name="Phongsopitanun W."/>
            <person name="Tanasupawat S."/>
        </authorList>
    </citation>
    <scope>NUCLEOTIDE SEQUENCE [LARGE SCALE GENOMIC DNA]</scope>
    <source>
        <strain evidence="9 10">RCU-064</strain>
    </source>
</reference>
<keyword evidence="5 7" id="KW-1133">Transmembrane helix</keyword>
<dbReference type="SUPFAM" id="SSF103473">
    <property type="entry name" value="MFS general substrate transporter"/>
    <property type="match status" value="1"/>
</dbReference>
<dbReference type="InterPro" id="IPR005828">
    <property type="entry name" value="MFS_sugar_transport-like"/>
</dbReference>
<dbReference type="RefSeq" id="WP_256653557.1">
    <property type="nucleotide sequence ID" value="NZ_JANIAA010000027.1"/>
</dbReference>
<keyword evidence="4 7" id="KW-0812">Transmembrane</keyword>
<evidence type="ECO:0000256" key="7">
    <source>
        <dbReference type="SAM" id="Phobius"/>
    </source>
</evidence>
<dbReference type="InterPro" id="IPR020846">
    <property type="entry name" value="MFS_dom"/>
</dbReference>
<keyword evidence="2" id="KW-0813">Transport</keyword>
<keyword evidence="10" id="KW-1185">Reference proteome</keyword>
<dbReference type="InterPro" id="IPR036259">
    <property type="entry name" value="MFS_trans_sf"/>
</dbReference>
<dbReference type="Gene3D" id="1.20.1250.20">
    <property type="entry name" value="MFS general substrate transporter like domains"/>
    <property type="match status" value="1"/>
</dbReference>
<comment type="caution">
    <text evidence="9">The sequence shown here is derived from an EMBL/GenBank/DDBJ whole genome shotgun (WGS) entry which is preliminary data.</text>
</comment>
<keyword evidence="3" id="KW-1003">Cell membrane</keyword>
<protein>
    <submittedName>
        <fullName evidence="9">MFS transporter</fullName>
    </submittedName>
</protein>
<dbReference type="PROSITE" id="PS50850">
    <property type="entry name" value="MFS"/>
    <property type="match status" value="1"/>
</dbReference>
<evidence type="ECO:0000259" key="8">
    <source>
        <dbReference type="PROSITE" id="PS50850"/>
    </source>
</evidence>
<comment type="subcellular location">
    <subcellularLocation>
        <location evidence="1">Cell membrane</location>
        <topology evidence="1">Multi-pass membrane protein</topology>
    </subcellularLocation>
</comment>
<feature type="transmembrane region" description="Helical" evidence="7">
    <location>
        <begin position="32"/>
        <end position="51"/>
    </location>
</feature>
<accession>A0ABT1V5N1</accession>
<gene>
    <name evidence="9" type="ORF">NP777_31470</name>
</gene>
<dbReference type="EMBL" id="JANIAA010000027">
    <property type="protein sequence ID" value="MCQ8192699.1"/>
    <property type="molecule type" value="Genomic_DNA"/>
</dbReference>
<sequence>MSTFVTLGLGYAIRPIRGLVFGHLGDRIGRRAVLILSVLLMSAGTTALGLLPGYAQIGAMAPVLLVLCRLVQGFSAGGESTGSGIFLIEHAPSDRRGLYASVTPATNNIGTMVGVLVGMAVTATTTPEQLASWGWRMPFLTAAPLALAGLYLRLGVEESPVFAAVRAEGDVASAPLVQESKLAKKSMLVMFAWATTYTVTSASWLRFSCRT</sequence>
<evidence type="ECO:0000256" key="6">
    <source>
        <dbReference type="ARBA" id="ARBA00023136"/>
    </source>
</evidence>
<keyword evidence="6 7" id="KW-0472">Membrane</keyword>
<dbReference type="Proteomes" id="UP001204746">
    <property type="component" value="Unassembled WGS sequence"/>
</dbReference>